<evidence type="ECO:0000313" key="2">
    <source>
        <dbReference type="Proteomes" id="UP000178538"/>
    </source>
</evidence>
<proteinExistence type="predicted"/>
<evidence type="ECO:0000313" key="1">
    <source>
        <dbReference type="EMBL" id="OHA90859.1"/>
    </source>
</evidence>
<comment type="caution">
    <text evidence="1">The sequence shown here is derived from an EMBL/GenBank/DDBJ whole genome shotgun (WGS) entry which is preliminary data.</text>
</comment>
<accession>A0A1G2T216</accession>
<organism evidence="1 2">
    <name type="scientific">Candidatus Zambryskibacteria bacterium RIFCSPHIGHO2_01_FULL_44_22b</name>
    <dbReference type="NCBI Taxonomy" id="1802737"/>
    <lineage>
        <taxon>Bacteria</taxon>
        <taxon>Candidatus Zambryskiibacteriota</taxon>
    </lineage>
</organism>
<sequence length="112" mass="13078">MEIYKGKTQQILMDYESSLSSKLEKGEDFRIYYKNGGDTVNVLTIIDRDDDSNFLNRIYSTQAKILQRHVLKQEEDGVNVNFRVLPTYNTPISRIIPPSFIRYNAKSQLQKI</sequence>
<reference evidence="1 2" key="1">
    <citation type="journal article" date="2016" name="Nat. Commun.">
        <title>Thousands of microbial genomes shed light on interconnected biogeochemical processes in an aquifer system.</title>
        <authorList>
            <person name="Anantharaman K."/>
            <person name="Brown C.T."/>
            <person name="Hug L.A."/>
            <person name="Sharon I."/>
            <person name="Castelle C.J."/>
            <person name="Probst A.J."/>
            <person name="Thomas B.C."/>
            <person name="Singh A."/>
            <person name="Wilkins M.J."/>
            <person name="Karaoz U."/>
            <person name="Brodie E.L."/>
            <person name="Williams K.H."/>
            <person name="Hubbard S.S."/>
            <person name="Banfield J.F."/>
        </authorList>
    </citation>
    <scope>NUCLEOTIDE SEQUENCE [LARGE SCALE GENOMIC DNA]</scope>
</reference>
<dbReference type="AlphaFoldDB" id="A0A1G2T216"/>
<name>A0A1G2T216_9BACT</name>
<gene>
    <name evidence="1" type="ORF">A2832_00890</name>
</gene>
<protein>
    <submittedName>
        <fullName evidence="1">Uncharacterized protein</fullName>
    </submittedName>
</protein>
<dbReference type="Proteomes" id="UP000178538">
    <property type="component" value="Unassembled WGS sequence"/>
</dbReference>
<dbReference type="STRING" id="1802737.A2832_00890"/>
<dbReference type="EMBL" id="MHVG01000015">
    <property type="protein sequence ID" value="OHA90859.1"/>
    <property type="molecule type" value="Genomic_DNA"/>
</dbReference>